<accession>A0ABU5VEG4</accession>
<comment type="caution">
    <text evidence="1">The sequence shown here is derived from an EMBL/GenBank/DDBJ whole genome shotgun (WGS) entry which is preliminary data.</text>
</comment>
<evidence type="ECO:0000313" key="2">
    <source>
        <dbReference type="Proteomes" id="UP001302573"/>
    </source>
</evidence>
<sequence>MFHTMMGARVMNLFDEHEAPEWRFVFHSLNIEWFYITKVEWQDDEPVGEHMLLIGDVAELQLLLSAKLQSTSISSIYLNTPGHMNLSERREQHLLLKIEEVADVYPGCANINHIYTIWRNGPVEVYSDQPGDWINNERVVLYDVGGDYLKSVEAEQLESTKRQASIMQVAARIHKNDASASNLWLLTSIVELGARRPIDMTSPMEYDWLRSYISKKYAL</sequence>
<dbReference type="RefSeq" id="WP_280311888.1">
    <property type="nucleotide sequence ID" value="NZ_JAYFUI010000097.1"/>
</dbReference>
<name>A0ABU5VEG4_9PSED</name>
<gene>
    <name evidence="1" type="ORF">VA602_10320</name>
</gene>
<reference evidence="1 2" key="1">
    <citation type="submission" date="2023-12" db="EMBL/GenBank/DDBJ databases">
        <title>Pseudomonas machongensis sp. nov., isolated from wilted pepper plants (Capsicum annuum).</title>
        <authorList>
            <person name="Qiu M."/>
            <person name="Li Y."/>
            <person name="Liu Q."/>
            <person name="Zhang X."/>
            <person name="Huang Y."/>
            <person name="Guo R."/>
            <person name="Hu M."/>
            <person name="Zhou J."/>
            <person name="Zhou X."/>
        </authorList>
    </citation>
    <scope>NUCLEOTIDE SEQUENCE [LARGE SCALE GENOMIC DNA]</scope>
    <source>
        <strain evidence="1 2">MH2</strain>
    </source>
</reference>
<evidence type="ECO:0000313" key="1">
    <source>
        <dbReference type="EMBL" id="MEA5671733.1"/>
    </source>
</evidence>
<protein>
    <submittedName>
        <fullName evidence="1">Uncharacterized protein</fullName>
    </submittedName>
</protein>
<dbReference type="EMBL" id="JAYFUI010000097">
    <property type="protein sequence ID" value="MEA5671733.1"/>
    <property type="molecule type" value="Genomic_DNA"/>
</dbReference>
<organism evidence="1 2">
    <name type="scientific">Pseudomonas machongensis</name>
    <dbReference type="NCBI Taxonomy" id="3110229"/>
    <lineage>
        <taxon>Bacteria</taxon>
        <taxon>Pseudomonadati</taxon>
        <taxon>Pseudomonadota</taxon>
        <taxon>Gammaproteobacteria</taxon>
        <taxon>Pseudomonadales</taxon>
        <taxon>Pseudomonadaceae</taxon>
        <taxon>Pseudomonas</taxon>
    </lineage>
</organism>
<proteinExistence type="predicted"/>
<dbReference type="Proteomes" id="UP001302573">
    <property type="component" value="Unassembled WGS sequence"/>
</dbReference>
<keyword evidence="2" id="KW-1185">Reference proteome</keyword>